<keyword evidence="5" id="KW-0472">Membrane</keyword>
<dbReference type="PANTHER" id="PTHR23409:SF18">
    <property type="entry name" value="RIBONUCLEOSIDE-DIPHOSPHATE REDUCTASE SUBUNIT M2"/>
    <property type="match status" value="1"/>
</dbReference>
<keyword evidence="5" id="KW-0812">Transmembrane</keyword>
<dbReference type="Gene3D" id="1.10.620.20">
    <property type="entry name" value="Ribonucleotide Reductase, subunit A"/>
    <property type="match status" value="1"/>
</dbReference>
<keyword evidence="7" id="KW-1185">Reference proteome</keyword>
<dbReference type="PANTHER" id="PTHR23409">
    <property type="entry name" value="RIBONUCLEOSIDE-DIPHOSPHATE REDUCTASE SMALL CHAIN"/>
    <property type="match status" value="1"/>
</dbReference>
<dbReference type="NCBIfam" id="NF007186">
    <property type="entry name" value="PRK09614.1-5"/>
    <property type="match status" value="1"/>
</dbReference>
<comment type="similarity">
    <text evidence="2">Belongs to the ribonucleoside diphosphate reductase small chain family.</text>
</comment>
<evidence type="ECO:0000256" key="4">
    <source>
        <dbReference type="SAM" id="MobiDB-lite"/>
    </source>
</evidence>
<accession>A0ABZ0S9Y0</accession>
<evidence type="ECO:0000256" key="5">
    <source>
        <dbReference type="SAM" id="Phobius"/>
    </source>
</evidence>
<feature type="region of interest" description="Disordered" evidence="4">
    <location>
        <begin position="19"/>
        <end position="69"/>
    </location>
</feature>
<dbReference type="Proteomes" id="UP001432180">
    <property type="component" value="Chromosome"/>
</dbReference>
<feature type="compositionally biased region" description="Polar residues" evidence="4">
    <location>
        <begin position="118"/>
        <end position="135"/>
    </location>
</feature>
<evidence type="ECO:0000313" key="6">
    <source>
        <dbReference type="EMBL" id="WPL17334.1"/>
    </source>
</evidence>
<dbReference type="InterPro" id="IPR000358">
    <property type="entry name" value="RNR_small_fam"/>
</dbReference>
<keyword evidence="6" id="KW-0560">Oxidoreductase</keyword>
<dbReference type="InterPro" id="IPR009078">
    <property type="entry name" value="Ferritin-like_SF"/>
</dbReference>
<sequence>MLNWEDPLVDLKPRHPLYLDAARDPDADNPAEIEAESSAWRDRESPGHDAQDTTVTAASPATPRPGLGLVDNSALMATAGSAPVVNPNPLPLQTTLLPDEDDRVWQTPDASPARGKTAATTPISEPTSKLASKNQPAGGATGLENLEMGAGRIRVDDKRIINCHADLNQLVPFKYDWAWQKYLDACANHWMPQEINMNADIALWKDPNGLTEDERTIIKRNLGFFSTADSLVANNLVLAVYRHITNPECRQYLLRQAFEEALHTHAYQYVVESLGLDEGEIFNMYREVPSVARKAEWALPFTQYLADPHFKTGTPANDRRLLREMVAFYVIFEGIFFYVGFVQVLSMGRRNKMTGTAEQFQYILRDESMHMNFGIDVINQIKLENPHLWSGAFKQELRDMITEAVELEAQYAQDTMPRGVLGLNAPMFKEYLHFIANRRCAQIGLAEPYPGATNPFPWMSEVLDLKKEKNFFETRVTEYQTGGALSWD</sequence>
<dbReference type="GO" id="GO:0004748">
    <property type="term" value="F:ribonucleoside-diphosphate reductase activity, thioredoxin disulfide as acceptor"/>
    <property type="evidence" value="ECO:0007669"/>
    <property type="project" value="UniProtKB-EC"/>
</dbReference>
<dbReference type="Pfam" id="PF00268">
    <property type="entry name" value="Ribonuc_red_sm"/>
    <property type="match status" value="1"/>
</dbReference>
<feature type="region of interest" description="Disordered" evidence="4">
    <location>
        <begin position="99"/>
        <end position="143"/>
    </location>
</feature>
<dbReference type="InterPro" id="IPR033909">
    <property type="entry name" value="RNR_small"/>
</dbReference>
<evidence type="ECO:0000313" key="7">
    <source>
        <dbReference type="Proteomes" id="UP001432180"/>
    </source>
</evidence>
<feature type="compositionally biased region" description="Basic and acidic residues" evidence="4">
    <location>
        <begin position="39"/>
        <end position="51"/>
    </location>
</feature>
<dbReference type="InterPro" id="IPR012348">
    <property type="entry name" value="RNR-like"/>
</dbReference>
<organism evidence="6 7">
    <name type="scientific">Thiorhodovibrio winogradskyi</name>
    <dbReference type="NCBI Taxonomy" id="77007"/>
    <lineage>
        <taxon>Bacteria</taxon>
        <taxon>Pseudomonadati</taxon>
        <taxon>Pseudomonadota</taxon>
        <taxon>Gammaproteobacteria</taxon>
        <taxon>Chromatiales</taxon>
        <taxon>Chromatiaceae</taxon>
        <taxon>Thiorhodovibrio</taxon>
    </lineage>
</organism>
<dbReference type="RefSeq" id="WP_328987848.1">
    <property type="nucleotide sequence ID" value="NZ_CP121472.1"/>
</dbReference>
<dbReference type="EC" id="1.17.4.1" evidence="3"/>
<proteinExistence type="inferred from homology"/>
<gene>
    <name evidence="6" type="primary">nrdB</name>
    <name evidence="6" type="ORF">Thiowin_02337</name>
</gene>
<evidence type="ECO:0000256" key="3">
    <source>
        <dbReference type="ARBA" id="ARBA00012274"/>
    </source>
</evidence>
<protein>
    <recommendedName>
        <fullName evidence="3">ribonucleoside-diphosphate reductase</fullName>
        <ecNumber evidence="3">1.17.4.1</ecNumber>
    </recommendedName>
</protein>
<dbReference type="NCBIfam" id="NF005550">
    <property type="entry name" value="PRK07209.1"/>
    <property type="match status" value="1"/>
</dbReference>
<comment type="cofactor">
    <cofactor evidence="1">
        <name>Fe cation</name>
        <dbReference type="ChEBI" id="CHEBI:24875"/>
    </cofactor>
</comment>
<dbReference type="CDD" id="cd01049">
    <property type="entry name" value="RNRR2"/>
    <property type="match status" value="1"/>
</dbReference>
<name>A0ABZ0S9Y0_9GAMM</name>
<feature type="transmembrane region" description="Helical" evidence="5">
    <location>
        <begin position="326"/>
        <end position="345"/>
    </location>
</feature>
<dbReference type="EMBL" id="CP121472">
    <property type="protein sequence ID" value="WPL17334.1"/>
    <property type="molecule type" value="Genomic_DNA"/>
</dbReference>
<evidence type="ECO:0000256" key="2">
    <source>
        <dbReference type="ARBA" id="ARBA00009303"/>
    </source>
</evidence>
<dbReference type="SUPFAM" id="SSF47240">
    <property type="entry name" value="Ferritin-like"/>
    <property type="match status" value="1"/>
</dbReference>
<keyword evidence="5" id="KW-1133">Transmembrane helix</keyword>
<reference evidence="6 7" key="1">
    <citation type="journal article" date="2023" name="Microorganisms">
        <title>Thiorhodovibrio frisius and Trv. litoralis spp. nov., Two Novel Members from a Clade of Fastidious Purple Sulfur Bacteria That Exhibit Unique Red-Shifted Light-Harvesting Capabilities.</title>
        <authorList>
            <person name="Methner A."/>
            <person name="Kuzyk S.B."/>
            <person name="Petersen J."/>
            <person name="Bauer S."/>
            <person name="Brinkmann H."/>
            <person name="Sichau K."/>
            <person name="Wanner G."/>
            <person name="Wolf J."/>
            <person name="Neumann-Schaal M."/>
            <person name="Henke P."/>
            <person name="Tank M."/>
            <person name="Sproer C."/>
            <person name="Bunk B."/>
            <person name="Overmann J."/>
        </authorList>
    </citation>
    <scope>NUCLEOTIDE SEQUENCE [LARGE SCALE GENOMIC DNA]</scope>
    <source>
        <strain evidence="6 7">DSM 6702</strain>
    </source>
</reference>
<evidence type="ECO:0000256" key="1">
    <source>
        <dbReference type="ARBA" id="ARBA00001962"/>
    </source>
</evidence>